<comment type="similarity">
    <text evidence="2">Belongs to the WD repeat L(2)GL family.</text>
</comment>
<proteinExistence type="inferred from homology"/>
<dbReference type="InterPro" id="IPR015943">
    <property type="entry name" value="WD40/YVTN_repeat-like_dom_sf"/>
</dbReference>
<dbReference type="PANTHER" id="PTHR10241:SF25">
    <property type="entry name" value="TOMOSYN, ISOFORM C"/>
    <property type="match status" value="1"/>
</dbReference>
<feature type="compositionally biased region" description="Polar residues" evidence="6">
    <location>
        <begin position="485"/>
        <end position="501"/>
    </location>
</feature>
<evidence type="ECO:0000256" key="2">
    <source>
        <dbReference type="ARBA" id="ARBA00008070"/>
    </source>
</evidence>
<protein>
    <recommendedName>
        <fullName evidence="7">V-SNARE coiled-coil homology domain-containing protein</fullName>
    </recommendedName>
</protein>
<dbReference type="RefSeq" id="XP_062701933.1">
    <property type="nucleotide sequence ID" value="XM_062845949.1"/>
</dbReference>
<comment type="subcellular location">
    <subcellularLocation>
        <location evidence="1">Cytoplasm</location>
    </subcellularLocation>
</comment>
<accession>A0ABM1XW31</accession>
<feature type="region of interest" description="Disordered" evidence="6">
    <location>
        <begin position="444"/>
        <end position="464"/>
    </location>
</feature>
<reference evidence="8" key="2">
    <citation type="submission" date="2025-05" db="UniProtKB">
        <authorList>
            <consortium name="EnsemblMetazoa"/>
        </authorList>
    </citation>
    <scope>IDENTIFICATION</scope>
    <source>
        <strain evidence="8">Foshan</strain>
    </source>
</reference>
<feature type="domain" description="V-SNARE coiled-coil homology" evidence="7">
    <location>
        <begin position="886"/>
        <end position="950"/>
    </location>
</feature>
<dbReference type="SUPFAM" id="SSF50978">
    <property type="entry name" value="WD40 repeat-like"/>
    <property type="match status" value="1"/>
</dbReference>
<keyword evidence="3" id="KW-0268">Exocytosis</keyword>
<dbReference type="PANTHER" id="PTHR10241">
    <property type="entry name" value="LETHAL 2 GIANT LARVAE PROTEIN"/>
    <property type="match status" value="1"/>
</dbReference>
<evidence type="ECO:0000256" key="4">
    <source>
        <dbReference type="ARBA" id="ARBA00022490"/>
    </source>
</evidence>
<dbReference type="InterPro" id="IPR042855">
    <property type="entry name" value="V_SNARE_CC"/>
</dbReference>
<dbReference type="InterPro" id="IPR001680">
    <property type="entry name" value="WD40_rpt"/>
</dbReference>
<dbReference type="Gene3D" id="1.20.5.110">
    <property type="match status" value="1"/>
</dbReference>
<name>A0ABM1XW31_AEDAL</name>
<dbReference type="InterPro" id="IPR013577">
    <property type="entry name" value="LLGL2"/>
</dbReference>
<feature type="compositionally biased region" description="Polar residues" evidence="6">
    <location>
        <begin position="664"/>
        <end position="677"/>
    </location>
</feature>
<feature type="region of interest" description="Disordered" evidence="6">
    <location>
        <begin position="651"/>
        <end position="677"/>
    </location>
</feature>
<feature type="region of interest" description="Disordered" evidence="6">
    <location>
        <begin position="483"/>
        <end position="554"/>
    </location>
</feature>
<dbReference type="InterPro" id="IPR036322">
    <property type="entry name" value="WD40_repeat_dom_sf"/>
</dbReference>
<evidence type="ECO:0000313" key="8">
    <source>
        <dbReference type="EnsemblMetazoa" id="AALFPA23_003411.P3764"/>
    </source>
</evidence>
<dbReference type="Pfam" id="PF00957">
    <property type="entry name" value="Synaptobrevin"/>
    <property type="match status" value="1"/>
</dbReference>
<feature type="compositionally biased region" description="Basic and acidic residues" evidence="6">
    <location>
        <begin position="531"/>
        <end position="542"/>
    </location>
</feature>
<dbReference type="GeneID" id="109405633"/>
<evidence type="ECO:0000313" key="9">
    <source>
        <dbReference type="Proteomes" id="UP000069940"/>
    </source>
</evidence>
<evidence type="ECO:0000256" key="1">
    <source>
        <dbReference type="ARBA" id="ARBA00004496"/>
    </source>
</evidence>
<feature type="compositionally biased region" description="Basic and acidic residues" evidence="6">
    <location>
        <begin position="445"/>
        <end position="457"/>
    </location>
</feature>
<feature type="compositionally biased region" description="Low complexity" evidence="6">
    <location>
        <begin position="508"/>
        <end position="530"/>
    </location>
</feature>
<evidence type="ECO:0000256" key="3">
    <source>
        <dbReference type="ARBA" id="ARBA00022483"/>
    </source>
</evidence>
<keyword evidence="4" id="KW-0963">Cytoplasm</keyword>
<keyword evidence="9" id="KW-1185">Reference proteome</keyword>
<keyword evidence="5" id="KW-0175">Coiled coil</keyword>
<reference evidence="9" key="1">
    <citation type="journal article" date="2015" name="Proc. Natl. Acad. Sci. U.S.A.">
        <title>Genome sequence of the Asian Tiger mosquito, Aedes albopictus, reveals insights into its biology, genetics, and evolution.</title>
        <authorList>
            <person name="Chen X.G."/>
            <person name="Jiang X."/>
            <person name="Gu J."/>
            <person name="Xu M."/>
            <person name="Wu Y."/>
            <person name="Deng Y."/>
            <person name="Zhang C."/>
            <person name="Bonizzoni M."/>
            <person name="Dermauw W."/>
            <person name="Vontas J."/>
            <person name="Armbruster P."/>
            <person name="Huang X."/>
            <person name="Yang Y."/>
            <person name="Zhang H."/>
            <person name="He W."/>
            <person name="Peng H."/>
            <person name="Liu Y."/>
            <person name="Wu K."/>
            <person name="Chen J."/>
            <person name="Lirakis M."/>
            <person name="Topalis P."/>
            <person name="Van Leeuwen T."/>
            <person name="Hall A.B."/>
            <person name="Jiang X."/>
            <person name="Thorpe C."/>
            <person name="Mueller R.L."/>
            <person name="Sun C."/>
            <person name="Waterhouse R.M."/>
            <person name="Yan G."/>
            <person name="Tu Z.J."/>
            <person name="Fang X."/>
            <person name="James A.A."/>
        </authorList>
    </citation>
    <scope>NUCLEOTIDE SEQUENCE [LARGE SCALE GENOMIC DNA]</scope>
    <source>
        <strain evidence="9">Foshan</strain>
    </source>
</reference>
<dbReference type="SMART" id="SM00320">
    <property type="entry name" value="WD40"/>
    <property type="match status" value="3"/>
</dbReference>
<evidence type="ECO:0000256" key="5">
    <source>
        <dbReference type="PROSITE-ProRule" id="PRU00290"/>
    </source>
</evidence>
<evidence type="ECO:0000259" key="7">
    <source>
        <dbReference type="PROSITE" id="PS50892"/>
    </source>
</evidence>
<dbReference type="Pfam" id="PF08366">
    <property type="entry name" value="LLGL"/>
    <property type="match status" value="1"/>
</dbReference>
<feature type="compositionally biased region" description="Basic and acidic residues" evidence="6">
    <location>
        <begin position="651"/>
        <end position="663"/>
    </location>
</feature>
<dbReference type="SUPFAM" id="SSF58038">
    <property type="entry name" value="SNARE fusion complex"/>
    <property type="match status" value="1"/>
</dbReference>
<feature type="compositionally biased region" description="Low complexity" evidence="6">
    <location>
        <begin position="544"/>
        <end position="554"/>
    </location>
</feature>
<dbReference type="Proteomes" id="UP000069940">
    <property type="component" value="Unassembled WGS sequence"/>
</dbReference>
<dbReference type="Gene3D" id="2.130.10.10">
    <property type="entry name" value="YVTN repeat-like/Quinoprotein amine dehydrogenase"/>
    <property type="match status" value="1"/>
</dbReference>
<dbReference type="PROSITE" id="PS50892">
    <property type="entry name" value="V_SNARE"/>
    <property type="match status" value="1"/>
</dbReference>
<evidence type="ECO:0000256" key="6">
    <source>
        <dbReference type="SAM" id="MobiDB-lite"/>
    </source>
</evidence>
<dbReference type="CDD" id="cd15873">
    <property type="entry name" value="R-SNARE_STXBP5_6"/>
    <property type="match status" value="1"/>
</dbReference>
<organism evidence="8 9">
    <name type="scientific">Aedes albopictus</name>
    <name type="common">Asian tiger mosquito</name>
    <name type="synonym">Stegomyia albopicta</name>
    <dbReference type="NCBI Taxonomy" id="7160"/>
    <lineage>
        <taxon>Eukaryota</taxon>
        <taxon>Metazoa</taxon>
        <taxon>Ecdysozoa</taxon>
        <taxon>Arthropoda</taxon>
        <taxon>Hexapoda</taxon>
        <taxon>Insecta</taxon>
        <taxon>Pterygota</taxon>
        <taxon>Neoptera</taxon>
        <taxon>Endopterygota</taxon>
        <taxon>Diptera</taxon>
        <taxon>Nematocera</taxon>
        <taxon>Culicoidea</taxon>
        <taxon>Culicidae</taxon>
        <taxon>Culicinae</taxon>
        <taxon>Aedini</taxon>
        <taxon>Aedes</taxon>
        <taxon>Stegomyia</taxon>
    </lineage>
</organism>
<dbReference type="EnsemblMetazoa" id="AALFPA23_003411.R3764">
    <property type="protein sequence ID" value="AALFPA23_003411.P3764"/>
    <property type="gene ID" value="AALFPA23_003411"/>
</dbReference>
<sequence length="951" mass="104316">MRGKCAELRWISQEPLLSCSWHHEGKHFITSHSDGSLCTWPLKLSPKPLVHGFPHAKTNKDGKIEACNAIQKVEVKTNRLGEQFTIFSGGLPTEKCSSKSHCITVLVQGKSTTVLEMEHPVIDFITICESPWSSDLQEPYAVAVLLQNDLVLIDLLTTGYPTFESPYSMDIHESPVTCCTYLADCPSDLVPAFYSVGRSASNRRSGYSEREWPINGGEWQPTSCSYSEIVLTGHQDGSIKFWDSSAGTLQVLYKLKTSKIFEKSRVRSMDVSDDDPLSISAIALCAESRKLCIATNSGHVALFKFKRAESTGDIAVLEIPISYENAVDNDGSPECEFIPKTLPKQTDSVECDKKYNGMLKVKSGPQRKPPGFQAQLVCITPWTHGTHPGQITALTINSSYGLMAYGNEYGLAVVDIVQKICLLNLSTQEIYGSLDMYIKTPRSPKRLESVQSKEDQLRSPSIDQINGLCGSSTVVTGGSNGATSCATTPNSVNSSMPSSLQERGMSITSAGSPSKKTGTGSSSTITGASDTVRKSRSQDKLDNSFSRSRSSSMSSLENASTEAVTCLAFADSYIKKSDPSLALPTMWLGTSLGAVLTVSLNIPDQEARKSEAVQAALAGPVFRLKGSVLSMSLLDCNGALIPYAFESWKDDGKEGKEKRDKTPTKQTANKMSPTNPDSTLCDRQFIVIASEKQAGVFALPSQNCVYKKNIVETDFVVKAEIISMKDSVCLICYASNGHLLVFTLPSLKLLLDIDFLPLSELSFQTKCKQGIIDPMLSIWGQQLIVNEDTNLISKTFSFSNKGHGLYLVTPTELQKFTVCQEFCNQYNEMLGELYVAHEMPEAPKESFFKGLFGGGMRNLDREELFGESSGKANKSVAKHIPGPNANLQDLDRRATSASSEVSRAHQLMLERGDKLSQLEERTERMASEAQQFSSSAHLLMNKYKDKKWYQL</sequence>